<dbReference type="Pfam" id="PF12796">
    <property type="entry name" value="Ank_2"/>
    <property type="match status" value="1"/>
</dbReference>
<name>A0A7S2YK33_9STRA</name>
<dbReference type="PROSITE" id="PS50297">
    <property type="entry name" value="ANK_REP_REGION"/>
    <property type="match status" value="1"/>
</dbReference>
<dbReference type="SUPFAM" id="SSF48403">
    <property type="entry name" value="Ankyrin repeat"/>
    <property type="match status" value="1"/>
</dbReference>
<accession>A0A7S2YK33</accession>
<dbReference type="SMART" id="SM00248">
    <property type="entry name" value="ANK"/>
    <property type="match status" value="2"/>
</dbReference>
<keyword evidence="1" id="KW-0040">ANK repeat</keyword>
<dbReference type="EMBL" id="HBHT01028956">
    <property type="protein sequence ID" value="CAD9980308.1"/>
    <property type="molecule type" value="Transcribed_RNA"/>
</dbReference>
<dbReference type="AlphaFoldDB" id="A0A7S2YK33"/>
<dbReference type="InterPro" id="IPR036770">
    <property type="entry name" value="Ankyrin_rpt-contain_sf"/>
</dbReference>
<evidence type="ECO:0000256" key="1">
    <source>
        <dbReference type="PROSITE-ProRule" id="PRU00023"/>
    </source>
</evidence>
<gene>
    <name evidence="2" type="ORF">APAL1065_LOCUS19446</name>
</gene>
<organism evidence="2">
    <name type="scientific">Entomoneis paludosa</name>
    <dbReference type="NCBI Taxonomy" id="265537"/>
    <lineage>
        <taxon>Eukaryota</taxon>
        <taxon>Sar</taxon>
        <taxon>Stramenopiles</taxon>
        <taxon>Ochrophyta</taxon>
        <taxon>Bacillariophyta</taxon>
        <taxon>Bacillariophyceae</taxon>
        <taxon>Bacillariophycidae</taxon>
        <taxon>Entomoneidaceae</taxon>
        <taxon>Entomoneis</taxon>
    </lineage>
</organism>
<feature type="repeat" description="ANK" evidence="1">
    <location>
        <begin position="40"/>
        <end position="72"/>
    </location>
</feature>
<dbReference type="Gene3D" id="1.25.40.20">
    <property type="entry name" value="Ankyrin repeat-containing domain"/>
    <property type="match status" value="1"/>
</dbReference>
<dbReference type="InterPro" id="IPR002110">
    <property type="entry name" value="Ankyrin_rpt"/>
</dbReference>
<sequence>MPKKTAGATNAHSLAAGGSLSRFKEAVDENPELLFQKDSNGWKPIHEAARGGHVKVLQYMIDKGVDVNDRTNDGKGASPLWWTLQYFPDNHPAAELLRRHGAVALPPRGHQG</sequence>
<dbReference type="PROSITE" id="PS50088">
    <property type="entry name" value="ANK_REPEAT"/>
    <property type="match status" value="1"/>
</dbReference>
<protein>
    <submittedName>
        <fullName evidence="2">Uncharacterized protein</fullName>
    </submittedName>
</protein>
<proteinExistence type="predicted"/>
<reference evidence="2" key="1">
    <citation type="submission" date="2021-01" db="EMBL/GenBank/DDBJ databases">
        <authorList>
            <person name="Corre E."/>
            <person name="Pelletier E."/>
            <person name="Niang G."/>
            <person name="Scheremetjew M."/>
            <person name="Finn R."/>
            <person name="Kale V."/>
            <person name="Holt S."/>
            <person name="Cochrane G."/>
            <person name="Meng A."/>
            <person name="Brown T."/>
            <person name="Cohen L."/>
        </authorList>
    </citation>
    <scope>NUCLEOTIDE SEQUENCE</scope>
    <source>
        <strain evidence="2">CCMP125</strain>
    </source>
</reference>
<evidence type="ECO:0000313" key="2">
    <source>
        <dbReference type="EMBL" id="CAD9980308.1"/>
    </source>
</evidence>